<evidence type="ECO:0000313" key="2">
    <source>
        <dbReference type="EMBL" id="EEF25147.1"/>
    </source>
</evidence>
<evidence type="ECO:0000256" key="1">
    <source>
        <dbReference type="SAM" id="MobiDB-lite"/>
    </source>
</evidence>
<accession>B9TG67</accession>
<sequence>MHALLRLPARHIALPKIHRAFDDLAAIEQGEISTSRNGLPTLAQGELPDLLLGWFGQGDLGEAIVGLPASAGLQHFQRGIDLIGTERIERMRYGLDLEGLVQAGREDGIDEFVRDIGLAAFHHQRHRQLHALAVDQRRRGAWLDAHGHAVALDGPQTGIGIPAHGGAEVFHGLLQLQHMSGRAVGRCRQRRQQGSGQTGGGERSQRRLEQGAGTETIGGHGRNISVRIGCARIIAFPFRTDVARFGKPAALLRWPDAGLPAPTACVSAQTLVLPPADRLLRARPAMHGSADLPILDRLVQADARRRRDQAGT</sequence>
<proteinExistence type="predicted"/>
<evidence type="ECO:0000313" key="3">
    <source>
        <dbReference type="Proteomes" id="UP000008311"/>
    </source>
</evidence>
<dbReference type="Proteomes" id="UP000008311">
    <property type="component" value="Unassembled WGS sequence"/>
</dbReference>
<feature type="region of interest" description="Disordered" evidence="1">
    <location>
        <begin position="188"/>
        <end position="219"/>
    </location>
</feature>
<dbReference type="InParanoid" id="B9TG67"/>
<dbReference type="AlphaFoldDB" id="B9TG67"/>
<reference evidence="3" key="1">
    <citation type="journal article" date="2010" name="Nat. Biotechnol.">
        <title>Draft genome sequence of the oilseed species Ricinus communis.</title>
        <authorList>
            <person name="Chan A.P."/>
            <person name="Crabtree J."/>
            <person name="Zhao Q."/>
            <person name="Lorenzi H."/>
            <person name="Orvis J."/>
            <person name="Puiu D."/>
            <person name="Melake-Berhan A."/>
            <person name="Jones K.M."/>
            <person name="Redman J."/>
            <person name="Chen G."/>
            <person name="Cahoon E.B."/>
            <person name="Gedil M."/>
            <person name="Stanke M."/>
            <person name="Haas B.J."/>
            <person name="Wortman J.R."/>
            <person name="Fraser-Liggett C.M."/>
            <person name="Ravel J."/>
            <person name="Rabinowicz P.D."/>
        </authorList>
    </citation>
    <scope>NUCLEOTIDE SEQUENCE [LARGE SCALE GENOMIC DNA]</scope>
    <source>
        <strain evidence="3">cv. Hale</strain>
    </source>
</reference>
<keyword evidence="3" id="KW-1185">Reference proteome</keyword>
<dbReference type="EMBL" id="EQ980411">
    <property type="protein sequence ID" value="EEF25147.1"/>
    <property type="molecule type" value="Genomic_DNA"/>
</dbReference>
<name>B9TG67_RICCO</name>
<protein>
    <submittedName>
        <fullName evidence="2">Uncharacterized protein</fullName>
    </submittedName>
</protein>
<organism evidence="2 3">
    <name type="scientific">Ricinus communis</name>
    <name type="common">Castor bean</name>
    <dbReference type="NCBI Taxonomy" id="3988"/>
    <lineage>
        <taxon>Eukaryota</taxon>
        <taxon>Viridiplantae</taxon>
        <taxon>Streptophyta</taxon>
        <taxon>Embryophyta</taxon>
        <taxon>Tracheophyta</taxon>
        <taxon>Spermatophyta</taxon>
        <taxon>Magnoliopsida</taxon>
        <taxon>eudicotyledons</taxon>
        <taxon>Gunneridae</taxon>
        <taxon>Pentapetalae</taxon>
        <taxon>rosids</taxon>
        <taxon>fabids</taxon>
        <taxon>Malpighiales</taxon>
        <taxon>Euphorbiaceae</taxon>
        <taxon>Acalyphoideae</taxon>
        <taxon>Acalypheae</taxon>
        <taxon>Ricinus</taxon>
    </lineage>
</organism>
<gene>
    <name evidence="2" type="ORF">RCOM_1838620</name>
</gene>